<organism evidence="4 5">
    <name type="scientific">Pedobacter jejuensis</name>
    <dbReference type="NCBI Taxonomy" id="1268550"/>
    <lineage>
        <taxon>Bacteria</taxon>
        <taxon>Pseudomonadati</taxon>
        <taxon>Bacteroidota</taxon>
        <taxon>Sphingobacteriia</taxon>
        <taxon>Sphingobacteriales</taxon>
        <taxon>Sphingobacteriaceae</taxon>
        <taxon>Pedobacter</taxon>
    </lineage>
</organism>
<dbReference type="RefSeq" id="WP_123204390.1">
    <property type="nucleotide sequence ID" value="NZ_RBEE01000004.1"/>
</dbReference>
<dbReference type="Gene3D" id="1.50.10.20">
    <property type="match status" value="1"/>
</dbReference>
<dbReference type="Proteomes" id="UP000274046">
    <property type="component" value="Unassembled WGS sequence"/>
</dbReference>
<dbReference type="AlphaFoldDB" id="A0A3N0C130"/>
<protein>
    <submittedName>
        <fullName evidence="4">Glycoside hydrolase family 127 protein</fullName>
    </submittedName>
</protein>
<evidence type="ECO:0000259" key="2">
    <source>
        <dbReference type="Pfam" id="PF20736"/>
    </source>
</evidence>
<sequence length="655" mass="73995">MRYTIFVFLLLTKFTFAQNLHDYKINPIQFNKVKLNDKFWLPRIETNKNVTIPTSFARCETTGRIKNFEMAAAKKGKFCTAYVFDDTDIYKTIEGASYSLAVYPDAKLDAYLDSLINVVSKAQEPDGYLYTARTIDPANPPSWSGKDRWINESNMSHELYNSGHLIEAAVAHYQSTGKKNLLNIAIKNANLLVATFGDNKQSVAPGHEIVEMALVRLYRATSNESYLKLAKFFIDQRGKKKYDFQDNNPWKNGKYWQDNEPVINQDEAVGHAVRAMYLYAGMADVAALTGDPAYIKAIDRIWENMTSKKMYVQGGIGAVPDGERFGNNYDLPNATAYNETCAAIGNVYWNQRMFLLHGDSKYIDVMEKVLYNALLSGVGLDGKSFFYTNAMQIINRVTHKDAEPARSGWFECSCCPTNMARFLPSLPGYIYAQLNNQIYINLFVASSTELEVNNEKVKISQNNNYPWDGNLSISVDPVIATQFSLNLRLPGWVREEAIPSDLYKFKTDKKQAFQVSVNGKKANYRMEKGYVIIDRKWQKGDKVEFILPMQVKKIIANEQLVDDKGKISLQRGPLMFCGESIDNDGVIASIKIPSNAKFTANFSPDILNGIIKLKTPAINSLSSVAQKNVELTVIPYYAWANRGKGEMSVWFAEAK</sequence>
<comment type="caution">
    <text evidence="4">The sequence shown here is derived from an EMBL/GenBank/DDBJ whole genome shotgun (WGS) entry which is preliminary data.</text>
</comment>
<dbReference type="EMBL" id="RBEE01000004">
    <property type="protein sequence ID" value="RNL55736.1"/>
    <property type="molecule type" value="Genomic_DNA"/>
</dbReference>
<dbReference type="InterPro" id="IPR008928">
    <property type="entry name" value="6-hairpin_glycosidase_sf"/>
</dbReference>
<feature type="domain" description="Non-reducing end beta-L-arabinofuranosidase-like GH127 catalytic" evidence="1">
    <location>
        <begin position="32"/>
        <end position="427"/>
    </location>
</feature>
<dbReference type="Pfam" id="PF20737">
    <property type="entry name" value="Glyco_hydro127C"/>
    <property type="match status" value="1"/>
</dbReference>
<dbReference type="GO" id="GO:0016787">
    <property type="term" value="F:hydrolase activity"/>
    <property type="evidence" value="ECO:0007669"/>
    <property type="project" value="UniProtKB-KW"/>
</dbReference>
<name>A0A3N0C130_9SPHI</name>
<dbReference type="PANTHER" id="PTHR43465:SF2">
    <property type="entry name" value="DUF1680 DOMAIN PROTEIN (AFU_ORTHOLOGUE AFUA_1G08910)"/>
    <property type="match status" value="1"/>
</dbReference>
<dbReference type="Pfam" id="PF07944">
    <property type="entry name" value="Beta-AFase-like_GH127_cat"/>
    <property type="match status" value="1"/>
</dbReference>
<dbReference type="InterPro" id="IPR049046">
    <property type="entry name" value="Beta-AFase-like_GH127_middle"/>
</dbReference>
<dbReference type="PANTHER" id="PTHR43465">
    <property type="entry name" value="DUF1680 DOMAIN PROTEIN (AFU_ORTHOLOGUE AFUA_1G08910)"/>
    <property type="match status" value="1"/>
</dbReference>
<gene>
    <name evidence="4" type="ORF">D7004_02985</name>
</gene>
<proteinExistence type="predicted"/>
<evidence type="ECO:0000313" key="5">
    <source>
        <dbReference type="Proteomes" id="UP000274046"/>
    </source>
</evidence>
<feature type="domain" description="Non-reducing end beta-L-arabinofuranosidase-like GH127 middle" evidence="2">
    <location>
        <begin position="437"/>
        <end position="549"/>
    </location>
</feature>
<evidence type="ECO:0000259" key="1">
    <source>
        <dbReference type="Pfam" id="PF07944"/>
    </source>
</evidence>
<keyword evidence="5" id="KW-1185">Reference proteome</keyword>
<dbReference type="InterPro" id="IPR012878">
    <property type="entry name" value="Beta-AFase-like_GH127_cat"/>
</dbReference>
<dbReference type="InterPro" id="IPR049049">
    <property type="entry name" value="Beta-AFase-like_GH127_C"/>
</dbReference>
<evidence type="ECO:0000313" key="4">
    <source>
        <dbReference type="EMBL" id="RNL55736.1"/>
    </source>
</evidence>
<feature type="domain" description="Non-reducing end beta-L-arabinofuranosidase-like GH127 C-terminal" evidence="3">
    <location>
        <begin position="551"/>
        <end position="651"/>
    </location>
</feature>
<dbReference type="GO" id="GO:0005975">
    <property type="term" value="P:carbohydrate metabolic process"/>
    <property type="evidence" value="ECO:0007669"/>
    <property type="project" value="InterPro"/>
</dbReference>
<evidence type="ECO:0000259" key="3">
    <source>
        <dbReference type="Pfam" id="PF20737"/>
    </source>
</evidence>
<dbReference type="OrthoDB" id="9757939at2"/>
<keyword evidence="4" id="KW-0378">Hydrolase</keyword>
<dbReference type="Pfam" id="PF20736">
    <property type="entry name" value="Glyco_hydro127M"/>
    <property type="match status" value="1"/>
</dbReference>
<dbReference type="SUPFAM" id="SSF48208">
    <property type="entry name" value="Six-hairpin glycosidases"/>
    <property type="match status" value="1"/>
</dbReference>
<dbReference type="InterPro" id="IPR049174">
    <property type="entry name" value="Beta-AFase-like"/>
</dbReference>
<reference evidence="4 5" key="1">
    <citation type="submission" date="2018-10" db="EMBL/GenBank/DDBJ databases">
        <title>Genome sequencing of Pedobacter jejuensis TNB23.</title>
        <authorList>
            <person name="Cho Y.-J."/>
            <person name="Cho A."/>
            <person name="Kim O.-S."/>
        </authorList>
    </citation>
    <scope>NUCLEOTIDE SEQUENCE [LARGE SCALE GENOMIC DNA]</scope>
    <source>
        <strain evidence="4 5">TNB23</strain>
    </source>
</reference>
<accession>A0A3N0C130</accession>